<accession>A0A6J5TFX1</accession>
<evidence type="ECO:0008006" key="4">
    <source>
        <dbReference type="Google" id="ProtNLM"/>
    </source>
</evidence>
<sequence>MASSHNVELEAAKFLHKLIQDSKDEPAKLATKLYVILQHMKSSGKEHSMPYQVISRAMETVINQHGLDIEALKSSRLPLSGGAQTGSSQAVGVSKDSKTGLAENEMSNMDPFSTSRPPVGPSSTGHDYYQGSTTHRSSQSFDHESPSSLDSRSANSQSQERRDTANWDKQVNRKDGKKATTKRKRGDTSIPTEPHLDNPQHLDTRNAIVNTRKGKINKVEPSAGFPIKGGENANFNIAPSSGQMEHFTSFSGSMRPLLRAKQEGQNLIEKQLDLTNTSNSMSRALNAKHPEEMEVSSTHNALAQQQAAPVPLTHDTMGVWNQSKAGFPFDKSQVPRFSSNVVVPSNMTAEIQMQQSTSPSPGSSSFGKIQGGVPVTSSSYQVAEPGFSSPMQYSGTMPSTGKVSEHDGGNTNILADANKIFQAGRQNSALEMSMLRSAAVRDTGKTPVHLAPGSPGMPFKEQQLKQLRAQCLVFLAFSTEGPRTEFIDHKGKTQFSNEPNSISDSTTPYGRLNNERETDKMLPDLEATASPACLTMTSQQPESSGARSGLPVSNPVENMENGHLQVGRANQTSSLMGMNKQNSEIISWTGVGNQNEVSRGLLPASAGQPELVSERNNNAPGQFPNLGSSSALGSQHTDNHPTSFSFGDRWKPISGIGNDHHSASASKDTHMMPKHVSHGQVREDNHTDLPPHQNTLCQRSGLWLSRKRSFW</sequence>
<dbReference type="AlphaFoldDB" id="A0A6J5TFX1"/>
<dbReference type="EMBL" id="CAEKDK010000001">
    <property type="protein sequence ID" value="CAB4262796.1"/>
    <property type="molecule type" value="Genomic_DNA"/>
</dbReference>
<name>A0A6J5TFX1_PRUAR</name>
<feature type="region of interest" description="Disordered" evidence="1">
    <location>
        <begin position="103"/>
        <end position="204"/>
    </location>
</feature>
<feature type="compositionally biased region" description="Polar residues" evidence="1">
    <location>
        <begin position="493"/>
        <end position="508"/>
    </location>
</feature>
<protein>
    <recommendedName>
        <fullName evidence="4">QLQ domain-containing protein</fullName>
    </recommendedName>
</protein>
<feature type="compositionally biased region" description="Basic and acidic residues" evidence="1">
    <location>
        <begin position="680"/>
        <end position="689"/>
    </location>
</feature>
<gene>
    <name evidence="2" type="ORF">CURHAP_LOCUS2205</name>
</gene>
<evidence type="ECO:0000313" key="2">
    <source>
        <dbReference type="EMBL" id="CAB4262796.1"/>
    </source>
</evidence>
<feature type="compositionally biased region" description="Basic and acidic residues" evidence="1">
    <location>
        <begin position="658"/>
        <end position="671"/>
    </location>
</feature>
<feature type="region of interest" description="Disordered" evidence="1">
    <location>
        <begin position="611"/>
        <end position="694"/>
    </location>
</feature>
<feature type="region of interest" description="Disordered" evidence="1">
    <location>
        <begin position="491"/>
        <end position="514"/>
    </location>
</feature>
<evidence type="ECO:0000313" key="3">
    <source>
        <dbReference type="Proteomes" id="UP000507222"/>
    </source>
</evidence>
<feature type="compositionally biased region" description="Basic and acidic residues" evidence="1">
    <location>
        <begin position="159"/>
        <end position="178"/>
    </location>
</feature>
<organism evidence="2 3">
    <name type="scientific">Prunus armeniaca</name>
    <name type="common">Apricot</name>
    <name type="synonym">Armeniaca vulgaris</name>
    <dbReference type="NCBI Taxonomy" id="36596"/>
    <lineage>
        <taxon>Eukaryota</taxon>
        <taxon>Viridiplantae</taxon>
        <taxon>Streptophyta</taxon>
        <taxon>Embryophyta</taxon>
        <taxon>Tracheophyta</taxon>
        <taxon>Spermatophyta</taxon>
        <taxon>Magnoliopsida</taxon>
        <taxon>eudicotyledons</taxon>
        <taxon>Gunneridae</taxon>
        <taxon>Pentapetalae</taxon>
        <taxon>rosids</taxon>
        <taxon>fabids</taxon>
        <taxon>Rosales</taxon>
        <taxon>Rosaceae</taxon>
        <taxon>Amygdaloideae</taxon>
        <taxon>Amygdaleae</taxon>
        <taxon>Prunus</taxon>
    </lineage>
</organism>
<dbReference type="Proteomes" id="UP000507222">
    <property type="component" value="Unassembled WGS sequence"/>
</dbReference>
<feature type="compositionally biased region" description="Polar residues" evidence="1">
    <location>
        <begin position="614"/>
        <end position="645"/>
    </location>
</feature>
<reference evidence="2 3" key="1">
    <citation type="submission" date="2020-05" db="EMBL/GenBank/DDBJ databases">
        <authorList>
            <person name="Campoy J."/>
            <person name="Schneeberger K."/>
            <person name="Spophaly S."/>
        </authorList>
    </citation>
    <scope>NUCLEOTIDE SEQUENCE [LARGE SCALE GENOMIC DNA]</scope>
    <source>
        <strain evidence="2">PruArmRojPasFocal</strain>
    </source>
</reference>
<evidence type="ECO:0000256" key="1">
    <source>
        <dbReference type="SAM" id="MobiDB-lite"/>
    </source>
</evidence>
<feature type="compositionally biased region" description="Polar residues" evidence="1">
    <location>
        <begin position="105"/>
        <end position="158"/>
    </location>
</feature>
<feature type="compositionally biased region" description="Basic and acidic residues" evidence="1">
    <location>
        <begin position="194"/>
        <end position="204"/>
    </location>
</feature>
<proteinExistence type="predicted"/>